<evidence type="ECO:0000313" key="1">
    <source>
        <dbReference type="EMBL" id="KAI5312657.1"/>
    </source>
</evidence>
<accession>A0AAD4UVE4</accession>
<proteinExistence type="predicted"/>
<reference evidence="1 2" key="1">
    <citation type="journal article" date="2022" name="G3 (Bethesda)">
        <title>Whole-genome sequence and methylome profiling of the almond [Prunus dulcis (Mill.) D.A. Webb] cultivar 'Nonpareil'.</title>
        <authorList>
            <person name="D'Amico-Willman K.M."/>
            <person name="Ouma W.Z."/>
            <person name="Meulia T."/>
            <person name="Sideli G.M."/>
            <person name="Gradziel T.M."/>
            <person name="Fresnedo-Ramirez J."/>
        </authorList>
    </citation>
    <scope>NUCLEOTIDE SEQUENCE [LARGE SCALE GENOMIC DNA]</scope>
    <source>
        <strain evidence="1">Clone GOH B32 T37-40</strain>
    </source>
</reference>
<keyword evidence="2" id="KW-1185">Reference proteome</keyword>
<name>A0AAD4UVE4_PRUDU</name>
<organism evidence="1 2">
    <name type="scientific">Prunus dulcis</name>
    <name type="common">Almond</name>
    <name type="synonym">Amygdalus dulcis</name>
    <dbReference type="NCBI Taxonomy" id="3755"/>
    <lineage>
        <taxon>Eukaryota</taxon>
        <taxon>Viridiplantae</taxon>
        <taxon>Streptophyta</taxon>
        <taxon>Embryophyta</taxon>
        <taxon>Tracheophyta</taxon>
        <taxon>Spermatophyta</taxon>
        <taxon>Magnoliopsida</taxon>
        <taxon>eudicotyledons</taxon>
        <taxon>Gunneridae</taxon>
        <taxon>Pentapetalae</taxon>
        <taxon>rosids</taxon>
        <taxon>fabids</taxon>
        <taxon>Rosales</taxon>
        <taxon>Rosaceae</taxon>
        <taxon>Amygdaloideae</taxon>
        <taxon>Amygdaleae</taxon>
        <taxon>Prunus</taxon>
    </lineage>
</organism>
<comment type="caution">
    <text evidence="1">The sequence shown here is derived from an EMBL/GenBank/DDBJ whole genome shotgun (WGS) entry which is preliminary data.</text>
</comment>
<dbReference type="EMBL" id="JAJFAZ020000008">
    <property type="protein sequence ID" value="KAI5312657.1"/>
    <property type="molecule type" value="Genomic_DNA"/>
</dbReference>
<evidence type="ECO:0000313" key="2">
    <source>
        <dbReference type="Proteomes" id="UP001054821"/>
    </source>
</evidence>
<dbReference type="Proteomes" id="UP001054821">
    <property type="component" value="Chromosome 8"/>
</dbReference>
<gene>
    <name evidence="1" type="ORF">L3X38_041830</name>
</gene>
<sequence length="76" mass="8393">MEDSTRLRSNVAGECGRLGVRDAAGTLKLDCRAEAIRATLYCGRMELEGRTWSKLLGEHLSSRNSKSISINAIPWI</sequence>
<dbReference type="AlphaFoldDB" id="A0AAD4UVE4"/>
<protein>
    <submittedName>
        <fullName evidence="1">Uncharacterized protein</fullName>
    </submittedName>
</protein>